<dbReference type="Proteomes" id="UP000324897">
    <property type="component" value="Chromosome 5"/>
</dbReference>
<name>A0A5J9WFM0_9POAL</name>
<protein>
    <submittedName>
        <fullName evidence="1">Uncharacterized protein</fullName>
    </submittedName>
</protein>
<reference evidence="1 2" key="1">
    <citation type="journal article" date="2019" name="Sci. Rep.">
        <title>A high-quality genome of Eragrostis curvula grass provides insights into Poaceae evolution and supports new strategies to enhance forage quality.</title>
        <authorList>
            <person name="Carballo J."/>
            <person name="Santos B.A.C.M."/>
            <person name="Zappacosta D."/>
            <person name="Garbus I."/>
            <person name="Selva J.P."/>
            <person name="Gallo C.A."/>
            <person name="Diaz A."/>
            <person name="Albertini E."/>
            <person name="Caccamo M."/>
            <person name="Echenique V."/>
        </authorList>
    </citation>
    <scope>NUCLEOTIDE SEQUENCE [LARGE SCALE GENOMIC DNA]</scope>
    <source>
        <strain evidence="2">cv. Victoria</strain>
        <tissue evidence="1">Leaf</tissue>
    </source>
</reference>
<proteinExistence type="predicted"/>
<accession>A0A5J9WFM0</accession>
<feature type="non-terminal residue" evidence="1">
    <location>
        <position position="1"/>
    </location>
</feature>
<evidence type="ECO:0000313" key="2">
    <source>
        <dbReference type="Proteomes" id="UP000324897"/>
    </source>
</evidence>
<gene>
    <name evidence="1" type="ORF">EJB05_06412</name>
</gene>
<sequence>SVFPRLNENLSDPNYITSLAILPTQNEYVNKIKMRMIGDFLGGRFPKVEEGSQEMQLMLRVCWANMLVSGCSFFQFLSVCPTTKCSLSDFRGNNLQLD</sequence>
<keyword evidence="2" id="KW-1185">Reference proteome</keyword>
<dbReference type="AlphaFoldDB" id="A0A5J9WFM0"/>
<evidence type="ECO:0000313" key="1">
    <source>
        <dbReference type="EMBL" id="TVU46841.1"/>
    </source>
</evidence>
<organism evidence="1 2">
    <name type="scientific">Eragrostis curvula</name>
    <name type="common">weeping love grass</name>
    <dbReference type="NCBI Taxonomy" id="38414"/>
    <lineage>
        <taxon>Eukaryota</taxon>
        <taxon>Viridiplantae</taxon>
        <taxon>Streptophyta</taxon>
        <taxon>Embryophyta</taxon>
        <taxon>Tracheophyta</taxon>
        <taxon>Spermatophyta</taxon>
        <taxon>Magnoliopsida</taxon>
        <taxon>Liliopsida</taxon>
        <taxon>Poales</taxon>
        <taxon>Poaceae</taxon>
        <taxon>PACMAD clade</taxon>
        <taxon>Chloridoideae</taxon>
        <taxon>Eragrostideae</taxon>
        <taxon>Eragrostidinae</taxon>
        <taxon>Eragrostis</taxon>
    </lineage>
</organism>
<dbReference type="EMBL" id="RWGY01000004">
    <property type="protein sequence ID" value="TVU46841.1"/>
    <property type="molecule type" value="Genomic_DNA"/>
</dbReference>
<comment type="caution">
    <text evidence="1">The sequence shown here is derived from an EMBL/GenBank/DDBJ whole genome shotgun (WGS) entry which is preliminary data.</text>
</comment>
<dbReference type="Gramene" id="TVU46841">
    <property type="protein sequence ID" value="TVU46841"/>
    <property type="gene ID" value="EJB05_06412"/>
</dbReference>
<feature type="non-terminal residue" evidence="1">
    <location>
        <position position="98"/>
    </location>
</feature>